<reference evidence="2" key="1">
    <citation type="submission" date="2021-02" db="EMBL/GenBank/DDBJ databases">
        <authorList>
            <person name="Nowell W R."/>
        </authorList>
    </citation>
    <scope>NUCLEOTIDE SEQUENCE</scope>
</reference>
<dbReference type="AlphaFoldDB" id="A0A813QV16"/>
<sequence length="151" mass="17180">MVYILYLWGSLTYEFSLIKNNDLFKLSIAPKQDDIQHLFPACNTFKNVLDFLEPISDKDDEIFINQVNLINNHNDIHNCNDMLLEIIAPVDDIIYALFELHGEMISLEAGGDVAPEILHEASPEVMEVTNEQPAEDIHRSRKGNRNAAAKN</sequence>
<gene>
    <name evidence="2" type="ORF">JYZ213_LOCUS3684</name>
</gene>
<comment type="caution">
    <text evidence="2">The sequence shown here is derived from an EMBL/GenBank/DDBJ whole genome shotgun (WGS) entry which is preliminary data.</text>
</comment>
<evidence type="ECO:0000313" key="3">
    <source>
        <dbReference type="Proteomes" id="UP000663845"/>
    </source>
</evidence>
<accession>A0A813QV16</accession>
<organism evidence="2 3">
    <name type="scientific">Adineta steineri</name>
    <dbReference type="NCBI Taxonomy" id="433720"/>
    <lineage>
        <taxon>Eukaryota</taxon>
        <taxon>Metazoa</taxon>
        <taxon>Spiralia</taxon>
        <taxon>Gnathifera</taxon>
        <taxon>Rotifera</taxon>
        <taxon>Eurotatoria</taxon>
        <taxon>Bdelloidea</taxon>
        <taxon>Adinetida</taxon>
        <taxon>Adinetidae</taxon>
        <taxon>Adineta</taxon>
    </lineage>
</organism>
<evidence type="ECO:0000313" key="2">
    <source>
        <dbReference type="EMBL" id="CAF0772232.1"/>
    </source>
</evidence>
<evidence type="ECO:0000256" key="1">
    <source>
        <dbReference type="SAM" id="MobiDB-lite"/>
    </source>
</evidence>
<proteinExistence type="predicted"/>
<name>A0A813QV16_9BILA</name>
<protein>
    <submittedName>
        <fullName evidence="2">Uncharacterized protein</fullName>
    </submittedName>
</protein>
<feature type="region of interest" description="Disordered" evidence="1">
    <location>
        <begin position="127"/>
        <end position="151"/>
    </location>
</feature>
<dbReference type="EMBL" id="CAJNOG010000020">
    <property type="protein sequence ID" value="CAF0772232.1"/>
    <property type="molecule type" value="Genomic_DNA"/>
</dbReference>
<dbReference type="Proteomes" id="UP000663845">
    <property type="component" value="Unassembled WGS sequence"/>
</dbReference>